<dbReference type="Pfam" id="PF08241">
    <property type="entry name" value="Methyltransf_11"/>
    <property type="match status" value="1"/>
</dbReference>
<keyword evidence="2" id="KW-0808">Transferase</keyword>
<evidence type="ECO:0000259" key="1">
    <source>
        <dbReference type="Pfam" id="PF08241"/>
    </source>
</evidence>
<dbReference type="InterPro" id="IPR029063">
    <property type="entry name" value="SAM-dependent_MTases_sf"/>
</dbReference>
<dbReference type="GO" id="GO:0032259">
    <property type="term" value="P:methylation"/>
    <property type="evidence" value="ECO:0007669"/>
    <property type="project" value="UniProtKB-KW"/>
</dbReference>
<accession>A0ABU0ZG27</accession>
<dbReference type="SUPFAM" id="SSF53335">
    <property type="entry name" value="S-adenosyl-L-methionine-dependent methyltransferases"/>
    <property type="match status" value="1"/>
</dbReference>
<organism evidence="2 3">
    <name type="scientific">Phytohabitans maris</name>
    <dbReference type="NCBI Taxonomy" id="3071409"/>
    <lineage>
        <taxon>Bacteria</taxon>
        <taxon>Bacillati</taxon>
        <taxon>Actinomycetota</taxon>
        <taxon>Actinomycetes</taxon>
        <taxon>Micromonosporales</taxon>
        <taxon>Micromonosporaceae</taxon>
    </lineage>
</organism>
<dbReference type="RefSeq" id="WP_308712621.1">
    <property type="nucleotide sequence ID" value="NZ_JAVHUY010000010.1"/>
</dbReference>
<dbReference type="EC" id="2.1.-.-" evidence="2"/>
<gene>
    <name evidence="2" type="ORF">RB614_12520</name>
</gene>
<comment type="caution">
    <text evidence="2">The sequence shown here is derived from an EMBL/GenBank/DDBJ whole genome shotgun (WGS) entry which is preliminary data.</text>
</comment>
<dbReference type="InterPro" id="IPR052356">
    <property type="entry name" value="Thiol_S-MT"/>
</dbReference>
<proteinExistence type="predicted"/>
<dbReference type="CDD" id="cd02440">
    <property type="entry name" value="AdoMet_MTases"/>
    <property type="match status" value="1"/>
</dbReference>
<keyword evidence="3" id="KW-1185">Reference proteome</keyword>
<evidence type="ECO:0000313" key="2">
    <source>
        <dbReference type="EMBL" id="MDQ7905349.1"/>
    </source>
</evidence>
<dbReference type="Proteomes" id="UP001230908">
    <property type="component" value="Unassembled WGS sequence"/>
</dbReference>
<keyword evidence="2" id="KW-0489">Methyltransferase</keyword>
<name>A0ABU0ZG27_9ACTN</name>
<sequence>MAEHDRRTDRLRRRWDRMSGSYDGGMTRADRRLFGDTRQWVCGQATGDVLEVAIGTGLNLPHYPADARLTGVEFSPGMLALAQRRAAALGRAVDLREGDAQALDLPDAAYDTVVCTFSLCAIPDDRKALAEMDRVLRPGGLLLLADHVAAGPWPLRAAQWLAELVSVPLAGEYWRRRPIRHVEAMGFTVERHDRFRMGIIERLAARKPNITD</sequence>
<dbReference type="EMBL" id="JAVHUY010000010">
    <property type="protein sequence ID" value="MDQ7905349.1"/>
    <property type="molecule type" value="Genomic_DNA"/>
</dbReference>
<feature type="domain" description="Methyltransferase type 11" evidence="1">
    <location>
        <begin position="50"/>
        <end position="143"/>
    </location>
</feature>
<reference evidence="2 3" key="1">
    <citation type="submission" date="2023-08" db="EMBL/GenBank/DDBJ databases">
        <title>Phytohabitans sansha sp. nov., isolated from marine sediment.</title>
        <authorList>
            <person name="Zhao Y."/>
            <person name="Yi K."/>
        </authorList>
    </citation>
    <scope>NUCLEOTIDE SEQUENCE [LARGE SCALE GENOMIC DNA]</scope>
    <source>
        <strain evidence="2 3">ZYX-F-186</strain>
    </source>
</reference>
<dbReference type="InterPro" id="IPR013216">
    <property type="entry name" value="Methyltransf_11"/>
</dbReference>
<dbReference type="GO" id="GO:0008168">
    <property type="term" value="F:methyltransferase activity"/>
    <property type="evidence" value="ECO:0007669"/>
    <property type="project" value="UniProtKB-KW"/>
</dbReference>
<dbReference type="PANTHER" id="PTHR45036">
    <property type="entry name" value="METHYLTRANSFERASE LIKE 7B"/>
    <property type="match status" value="1"/>
</dbReference>
<protein>
    <submittedName>
        <fullName evidence="2">Class I SAM-dependent methyltransferase</fullName>
        <ecNumber evidence="2">2.1.-.-</ecNumber>
    </submittedName>
</protein>
<dbReference type="PANTHER" id="PTHR45036:SF1">
    <property type="entry name" value="METHYLTRANSFERASE LIKE 7A"/>
    <property type="match status" value="1"/>
</dbReference>
<evidence type="ECO:0000313" key="3">
    <source>
        <dbReference type="Proteomes" id="UP001230908"/>
    </source>
</evidence>
<dbReference type="Gene3D" id="3.40.50.150">
    <property type="entry name" value="Vaccinia Virus protein VP39"/>
    <property type="match status" value="1"/>
</dbReference>